<dbReference type="EMBL" id="SKCS01000099">
    <property type="protein sequence ID" value="TNN17007.1"/>
    <property type="molecule type" value="Genomic_DNA"/>
</dbReference>
<dbReference type="STRING" id="6182.A0A4Z2DKS6"/>
<evidence type="ECO:0000313" key="3">
    <source>
        <dbReference type="Proteomes" id="UP000311919"/>
    </source>
</evidence>
<dbReference type="OrthoDB" id="432953at2759"/>
<keyword evidence="3" id="KW-1185">Reference proteome</keyword>
<evidence type="ECO:0000256" key="1">
    <source>
        <dbReference type="SAM" id="MobiDB-lite"/>
    </source>
</evidence>
<feature type="compositionally biased region" description="Low complexity" evidence="1">
    <location>
        <begin position="617"/>
        <end position="631"/>
    </location>
</feature>
<comment type="caution">
    <text evidence="2">The sequence shown here is derived from an EMBL/GenBank/DDBJ whole genome shotgun (WGS) entry which is preliminary data.</text>
</comment>
<dbReference type="Pfam" id="PF12722">
    <property type="entry name" value="Hid1"/>
    <property type="match status" value="1"/>
</dbReference>
<dbReference type="AlphaFoldDB" id="A0A4Z2DKS6"/>
<reference evidence="2 3" key="1">
    <citation type="submission" date="2019-03" db="EMBL/GenBank/DDBJ databases">
        <title>An improved genome assembly of the fluke Schistosoma japonicum.</title>
        <authorList>
            <person name="Hu W."/>
            <person name="Luo F."/>
            <person name="Yin M."/>
            <person name="Mo X."/>
            <person name="Sun C."/>
            <person name="Wu Q."/>
            <person name="Zhu B."/>
            <person name="Xiang M."/>
            <person name="Wang J."/>
            <person name="Wang Y."/>
            <person name="Zhang T."/>
            <person name="Xu B."/>
            <person name="Zheng H."/>
            <person name="Feng Z."/>
        </authorList>
    </citation>
    <scope>NUCLEOTIDE SEQUENCE [LARGE SCALE GENOMIC DNA]</scope>
    <source>
        <strain evidence="2">HuSjv2</strain>
        <tissue evidence="2">Worms</tissue>
    </source>
</reference>
<feature type="region of interest" description="Disordered" evidence="1">
    <location>
        <begin position="616"/>
        <end position="686"/>
    </location>
</feature>
<dbReference type="PANTHER" id="PTHR21575:SF12">
    <property type="entry name" value="PROTEIN HID1"/>
    <property type="match status" value="1"/>
</dbReference>
<evidence type="ECO:0000313" key="2">
    <source>
        <dbReference type="EMBL" id="TNN17007.1"/>
    </source>
</evidence>
<protein>
    <submittedName>
        <fullName evidence="2">Protein HID1 isoform 2</fullName>
    </submittedName>
</protein>
<dbReference type="GO" id="GO:0005797">
    <property type="term" value="C:Golgi medial cisterna"/>
    <property type="evidence" value="ECO:0007669"/>
    <property type="project" value="TreeGrafter"/>
</dbReference>
<dbReference type="GO" id="GO:0016020">
    <property type="term" value="C:membrane"/>
    <property type="evidence" value="ECO:0007669"/>
    <property type="project" value="TreeGrafter"/>
</dbReference>
<organism evidence="2 3">
    <name type="scientific">Schistosoma japonicum</name>
    <name type="common">Blood fluke</name>
    <dbReference type="NCBI Taxonomy" id="6182"/>
    <lineage>
        <taxon>Eukaryota</taxon>
        <taxon>Metazoa</taxon>
        <taxon>Spiralia</taxon>
        <taxon>Lophotrochozoa</taxon>
        <taxon>Platyhelminthes</taxon>
        <taxon>Trematoda</taxon>
        <taxon>Digenea</taxon>
        <taxon>Strigeidida</taxon>
        <taxon>Schistosomatoidea</taxon>
        <taxon>Schistosomatidae</taxon>
        <taxon>Schistosoma</taxon>
    </lineage>
</organism>
<dbReference type="InterPro" id="IPR026705">
    <property type="entry name" value="Hid-1/Ecm30"/>
</dbReference>
<proteinExistence type="predicted"/>
<name>A0A4Z2DKS6_SCHJA</name>
<sequence length="961" mass="108135">MGGDNSKLGYRNAVIQLTTKTQPVDSNDDNFWNQFWAEYPMSIQDIFALVPAAEIRALRTEAPNNLATLCYKAVERIAQVSESASPTTKDQVIVLNCIRLLTRLLPYIFEDVEWRSFFWSPLPSDPSVPQEQGEFVPLAQSLLSALCDLLFCPDFTVHSISKSGPEGPEDMHTIDSCEYIWQSGVGFAQAPTVNAMHDSNRTEILKLILTCFSETMYLEQEEAHRAENRWITFFTSTANRHALPLFASLLNVVCAYDPVGLGVPYNHLMFSDSREPLVEVALQILCVTLEPDPIVSSPTYSNASFRDSTSMHSHPFSDADEQLSLNGAGVTSQNSGTGDALNSEMNLFVNYMSRIHRDEDFAFILSGISRLLNNPLAQTYLPGSSKKVQMHQELLVFFWRICECNKKFMYYVLKSSQVLDLLVPILYHLNNSRNDQSRMGLIHVGVFILLLLSGERNFGVRLNKPYRHRSLLDVPVFTGTHADLLVIVSHRLITSGHNRLNPLFDCLLTIIANVSPYLKSLSMVSSNKLLHLLDAFSQPWFLYSSPSNHQLVFLLLEVFNNIIQYQFDGNSNLVYTLIRKRQIFYRLANLPTDQPTIHSIINKQLKSQSGGHFVIESTTTTNSNTPSRTSSGDIKKSPSETSSICKPLPTMETSKLSRLSVGSVHDNDGSTSNKSSVNNYPNSIESTDHQVSSELNELNINNQQGDSIQTSLANIPPLHKMTDKRLGNATQLNQHYTNSSLNHHEEIENNLISHSSPNQRIPIVENSKESDKNFTHIIHEYPVTNRSGISESSLAITNKLKEETLDCSLTSDTQSCHSVATTPCLQPYASSCKSTSRVDVADGLNSPTADWKPTAEWVCSWKSKMPFQTIMRLLQVLVPQVEKICIDKGLTDETEIVRFLQNGTLVGLLPVPHPILIRKYQSNSGTTIWFRNYLWGIIYLRNITPPIWYDTNVRLFEIQRV</sequence>
<dbReference type="PANTHER" id="PTHR21575">
    <property type="entry name" value="PROTEIN HID1"/>
    <property type="match status" value="1"/>
</dbReference>
<gene>
    <name evidence="2" type="ORF">EWB00_011378</name>
</gene>
<dbReference type="GO" id="GO:0000138">
    <property type="term" value="C:Golgi trans cisterna"/>
    <property type="evidence" value="ECO:0007669"/>
    <property type="project" value="TreeGrafter"/>
</dbReference>
<feature type="compositionally biased region" description="Polar residues" evidence="1">
    <location>
        <begin position="669"/>
        <end position="686"/>
    </location>
</feature>
<dbReference type="Proteomes" id="UP000311919">
    <property type="component" value="Unassembled WGS sequence"/>
</dbReference>
<accession>A0A4Z2DKS6</accession>